<dbReference type="STRING" id="985054.SAMN05444358_105152"/>
<protein>
    <submittedName>
        <fullName evidence="6">Transcriptional regulator, IclR family</fullName>
    </submittedName>
</protein>
<dbReference type="Pfam" id="PF09339">
    <property type="entry name" value="HTH_IclR"/>
    <property type="match status" value="1"/>
</dbReference>
<evidence type="ECO:0000313" key="6">
    <source>
        <dbReference type="EMBL" id="SDX40162.1"/>
    </source>
</evidence>
<dbReference type="InterPro" id="IPR036390">
    <property type="entry name" value="WH_DNA-bd_sf"/>
</dbReference>
<organism evidence="6 7">
    <name type="scientific">Ruegeria halocynthiae</name>
    <dbReference type="NCBI Taxonomy" id="985054"/>
    <lineage>
        <taxon>Bacteria</taxon>
        <taxon>Pseudomonadati</taxon>
        <taxon>Pseudomonadota</taxon>
        <taxon>Alphaproteobacteria</taxon>
        <taxon>Rhodobacterales</taxon>
        <taxon>Roseobacteraceae</taxon>
        <taxon>Ruegeria</taxon>
    </lineage>
</organism>
<dbReference type="InterPro" id="IPR005471">
    <property type="entry name" value="Tscrpt_reg_IclR_N"/>
</dbReference>
<dbReference type="Gene3D" id="1.10.10.10">
    <property type="entry name" value="Winged helix-like DNA-binding domain superfamily/Winged helix DNA-binding domain"/>
    <property type="match status" value="1"/>
</dbReference>
<keyword evidence="3" id="KW-0804">Transcription</keyword>
<keyword evidence="1" id="KW-0805">Transcription regulation</keyword>
<dbReference type="GO" id="GO:0003700">
    <property type="term" value="F:DNA-binding transcription factor activity"/>
    <property type="evidence" value="ECO:0007669"/>
    <property type="project" value="TreeGrafter"/>
</dbReference>
<dbReference type="InterPro" id="IPR011991">
    <property type="entry name" value="ArsR-like_HTH"/>
</dbReference>
<evidence type="ECO:0000256" key="3">
    <source>
        <dbReference type="ARBA" id="ARBA00023163"/>
    </source>
</evidence>
<keyword evidence="2" id="KW-0238">DNA-binding</keyword>
<reference evidence="7" key="1">
    <citation type="submission" date="2016-10" db="EMBL/GenBank/DDBJ databases">
        <authorList>
            <person name="Varghese N."/>
            <person name="Submissions S."/>
        </authorList>
    </citation>
    <scope>NUCLEOTIDE SEQUENCE [LARGE SCALE GENOMIC DNA]</scope>
    <source>
        <strain evidence="7">DSM 27839</strain>
    </source>
</reference>
<dbReference type="CDD" id="cd00090">
    <property type="entry name" value="HTH_ARSR"/>
    <property type="match status" value="1"/>
</dbReference>
<dbReference type="PANTHER" id="PTHR30136">
    <property type="entry name" value="HELIX-TURN-HELIX TRANSCRIPTIONAL REGULATOR, ICLR FAMILY"/>
    <property type="match status" value="1"/>
</dbReference>
<dbReference type="Pfam" id="PF01614">
    <property type="entry name" value="IclR_C"/>
    <property type="match status" value="1"/>
</dbReference>
<dbReference type="PROSITE" id="PS51078">
    <property type="entry name" value="ICLR_ED"/>
    <property type="match status" value="1"/>
</dbReference>
<name>A0A1H3BDZ7_9RHOB</name>
<dbReference type="SUPFAM" id="SSF55781">
    <property type="entry name" value="GAF domain-like"/>
    <property type="match status" value="1"/>
</dbReference>
<dbReference type="Gene3D" id="3.30.450.40">
    <property type="match status" value="1"/>
</dbReference>
<dbReference type="EMBL" id="FNNP01000005">
    <property type="protein sequence ID" value="SDX40162.1"/>
    <property type="molecule type" value="Genomic_DNA"/>
</dbReference>
<dbReference type="GO" id="GO:0003677">
    <property type="term" value="F:DNA binding"/>
    <property type="evidence" value="ECO:0007669"/>
    <property type="project" value="UniProtKB-KW"/>
</dbReference>
<dbReference type="InterPro" id="IPR029016">
    <property type="entry name" value="GAF-like_dom_sf"/>
</dbReference>
<dbReference type="Proteomes" id="UP000183400">
    <property type="component" value="Unassembled WGS sequence"/>
</dbReference>
<proteinExistence type="predicted"/>
<dbReference type="InterPro" id="IPR050707">
    <property type="entry name" value="HTH_MetabolicPath_Reg"/>
</dbReference>
<dbReference type="SUPFAM" id="SSF46785">
    <property type="entry name" value="Winged helix' DNA-binding domain"/>
    <property type="match status" value="1"/>
</dbReference>
<dbReference type="AlphaFoldDB" id="A0A1H3BDZ7"/>
<dbReference type="OrthoDB" id="6057486at2"/>
<dbReference type="InterPro" id="IPR036388">
    <property type="entry name" value="WH-like_DNA-bd_sf"/>
</dbReference>
<evidence type="ECO:0000256" key="1">
    <source>
        <dbReference type="ARBA" id="ARBA00023015"/>
    </source>
</evidence>
<gene>
    <name evidence="6" type="ORF">SAMN05444358_105152</name>
</gene>
<dbReference type="InterPro" id="IPR014757">
    <property type="entry name" value="Tscrpt_reg_IclR_C"/>
</dbReference>
<evidence type="ECO:0000259" key="5">
    <source>
        <dbReference type="PROSITE" id="PS51078"/>
    </source>
</evidence>
<evidence type="ECO:0000256" key="2">
    <source>
        <dbReference type="ARBA" id="ARBA00023125"/>
    </source>
</evidence>
<sequence>MNKHPNSAIPQADPKYKAPALEKGLEILELLSTTQDPMTQSEIARALGRSKNEIFRMLATLVQHGYVSRTQSGEGYSLSLKLFATAQRYSPIVRLLEVATPLMRRATNKVWQSCQIGMENSGSIVIVSSIEAPGNWGLAIRTGSVIGLWNTGTGRVLAAFRSENELEELIRLHQPALGEPELERQIFQSELQDIRNAGFYRNQSDTLVGVTNLSFPIFNPSGEIVAALSCPYLERVDNMKTASIDETEQVFSDVANQLTNYFHGKAIPEDIGA</sequence>
<dbReference type="RefSeq" id="WP_074737532.1">
    <property type="nucleotide sequence ID" value="NZ_FNNP01000005.1"/>
</dbReference>
<keyword evidence="7" id="KW-1185">Reference proteome</keyword>
<evidence type="ECO:0000313" key="7">
    <source>
        <dbReference type="Proteomes" id="UP000183400"/>
    </source>
</evidence>
<dbReference type="SMART" id="SM00346">
    <property type="entry name" value="HTH_ICLR"/>
    <property type="match status" value="1"/>
</dbReference>
<feature type="domain" description="HTH iclR-type" evidence="4">
    <location>
        <begin position="18"/>
        <end position="80"/>
    </location>
</feature>
<feature type="domain" description="IclR-ED" evidence="5">
    <location>
        <begin position="81"/>
        <end position="264"/>
    </location>
</feature>
<dbReference type="GO" id="GO:0045892">
    <property type="term" value="P:negative regulation of DNA-templated transcription"/>
    <property type="evidence" value="ECO:0007669"/>
    <property type="project" value="TreeGrafter"/>
</dbReference>
<accession>A0A1H3BDZ7</accession>
<dbReference type="PROSITE" id="PS51077">
    <property type="entry name" value="HTH_ICLR"/>
    <property type="match status" value="1"/>
</dbReference>
<dbReference type="PANTHER" id="PTHR30136:SF7">
    <property type="entry name" value="HTH-TYPE TRANSCRIPTIONAL REGULATOR KDGR-RELATED"/>
    <property type="match status" value="1"/>
</dbReference>
<evidence type="ECO:0000259" key="4">
    <source>
        <dbReference type="PROSITE" id="PS51077"/>
    </source>
</evidence>